<reference evidence="2" key="1">
    <citation type="submission" date="2016-06" db="EMBL/GenBank/DDBJ databases">
        <authorList>
            <person name="Rodrigo-Torres Lidia"/>
            <person name="Arahal R.David."/>
        </authorList>
    </citation>
    <scope>NUCLEOTIDE SEQUENCE [LARGE SCALE GENOMIC DNA]</scope>
    <source>
        <strain evidence="2">CECT 7223</strain>
    </source>
</reference>
<protein>
    <submittedName>
        <fullName evidence="1">Uncharacterized protein</fullName>
    </submittedName>
</protein>
<dbReference type="AlphaFoldDB" id="A0A1C3IVS9"/>
<proteinExistence type="predicted"/>
<evidence type="ECO:0000313" key="1">
    <source>
        <dbReference type="EMBL" id="SBS65520.1"/>
    </source>
</evidence>
<evidence type="ECO:0000313" key="2">
    <source>
        <dbReference type="Proteomes" id="UP000092876"/>
    </source>
</evidence>
<organism evidence="1 2">
    <name type="scientific">Vibrio atlanticus</name>
    <dbReference type="NCBI Taxonomy" id="693153"/>
    <lineage>
        <taxon>Bacteria</taxon>
        <taxon>Pseudomonadati</taxon>
        <taxon>Pseudomonadota</taxon>
        <taxon>Gammaproteobacteria</taxon>
        <taxon>Vibrionales</taxon>
        <taxon>Vibrionaceae</taxon>
        <taxon>Vibrio</taxon>
    </lineage>
</organism>
<dbReference type="EMBL" id="FLQP01000039">
    <property type="protein sequence ID" value="SBS65520.1"/>
    <property type="molecule type" value="Genomic_DNA"/>
</dbReference>
<accession>A0A1C3IVS9</accession>
<name>A0A1C3IVS9_9VIBR</name>
<sequence>MSEALKIAAEAPDYIETLLVEMLEGDHPDNEVLLGTLLSGDESIQVQLKITRNPADFMDDC</sequence>
<dbReference type="GeneID" id="94231729"/>
<dbReference type="RefSeq" id="WP_065679537.1">
    <property type="nucleotide sequence ID" value="NZ_AP025460.1"/>
</dbReference>
<dbReference type="Proteomes" id="UP000092876">
    <property type="component" value="Unassembled WGS sequence"/>
</dbReference>
<gene>
    <name evidence="1" type="ORF">VAT7223_02749</name>
</gene>